<accession>A0AC35F8Z2</accession>
<protein>
    <submittedName>
        <fullName evidence="2">Uncharacterized protein</fullName>
    </submittedName>
</protein>
<sequence>MNPPQNPPYSPTSNSQASTSLPRPLSQQQQNHNRQQFNHSQQYFNNHRNPQSINNNNNGMQNGLRQSSTSLNTSMQKMALTSAASQQCPPPSSRYSTAHTWQQSHFDSGFHSQTPSAAPSMMSFADSEMSLSSVMTMDVPQTQISEQNRRRIERVRTFFTGSDPVKSKEALPELIQLLNDQDEDVVLTSIEMLKRIYRSDNFRPPDVPAIANGDNNIVFAVKNAMMRHRNHKYIVHYSLCIFFYTSENELVKLMNEHKEDILDTAISTLNQTEINSYKYALLLVHTLVKLKEIGQTIIKYVREHQALTYIAPWLSDPRLPEKLISITVDTIYCICNKDEEQRSFFVVTHDGINKLVKILYEKSYPPMVENIIKLLHSIAIADKDEPNYSKRIVDAGIYRAISKFLNLELPVNYLYQILKLVKDLGDIRDHGDISHLLYHLIDRVEYPDFKVKQLSVECLVNLIANNAKNKEFLISNRALDVIIRLICQTEEYYVDENLKRHVEKIQESAIGILCHLCVNHSQTEYVLQTIPKSPLHFILLGKLMQSRPAILKQTLILLSRLSIYQSNVPIFLSIHLQSNGETHWYIPQVCRILNVAYTNINATLEDVKIYTLVTWSQNVLTKFCVDRSTSDDIFAFLHQMSFSNIQDPEIIIPFCILKSNIPNEPLNNICRLKMSALELILSLSKSVMASRYFHSNQRAFSQLQLLKDNPDFSNIIQSISNCIKETLQTPPMIPCNYGPPPPGAYYPPPPQQSMPYPPPPPYGQPGPSQTYPESDPYGYPSSHAPPVALTSATAACYPNPSSIPPPAYAPMSVEGGPRHEDLAYPVDEYGASYPPQSISTVPMDSTADYGSMAPQTSPYQLNHDSMHWK</sequence>
<proteinExistence type="predicted"/>
<reference evidence="2" key="1">
    <citation type="submission" date="2022-11" db="UniProtKB">
        <authorList>
            <consortium name="WormBaseParasite"/>
        </authorList>
    </citation>
    <scope>IDENTIFICATION</scope>
</reference>
<dbReference type="WBParaSite" id="PS1159_v2.g14986.t1">
    <property type="protein sequence ID" value="PS1159_v2.g14986.t1"/>
    <property type="gene ID" value="PS1159_v2.g14986"/>
</dbReference>
<organism evidence="1 2">
    <name type="scientific">Panagrolaimus sp. PS1159</name>
    <dbReference type="NCBI Taxonomy" id="55785"/>
    <lineage>
        <taxon>Eukaryota</taxon>
        <taxon>Metazoa</taxon>
        <taxon>Ecdysozoa</taxon>
        <taxon>Nematoda</taxon>
        <taxon>Chromadorea</taxon>
        <taxon>Rhabditida</taxon>
        <taxon>Tylenchina</taxon>
        <taxon>Panagrolaimomorpha</taxon>
        <taxon>Panagrolaimoidea</taxon>
        <taxon>Panagrolaimidae</taxon>
        <taxon>Panagrolaimus</taxon>
    </lineage>
</organism>
<name>A0AC35F8Z2_9BILA</name>
<dbReference type="Proteomes" id="UP000887580">
    <property type="component" value="Unplaced"/>
</dbReference>
<evidence type="ECO:0000313" key="1">
    <source>
        <dbReference type="Proteomes" id="UP000887580"/>
    </source>
</evidence>
<evidence type="ECO:0000313" key="2">
    <source>
        <dbReference type="WBParaSite" id="PS1159_v2.g14986.t1"/>
    </source>
</evidence>